<dbReference type="InterPro" id="IPR003835">
    <property type="entry name" value="Glyco_trans_19"/>
</dbReference>
<dbReference type="NCBIfam" id="TIGR00215">
    <property type="entry name" value="lpxB"/>
    <property type="match status" value="1"/>
</dbReference>
<comment type="function">
    <text evidence="1">Condensation of UDP-2,3-diacylglucosamine and 2,3-diacylglucosamine-1-phosphate to form lipid A disaccharide, a precursor of lipid A, a phosphorylated glycolipid that anchors the lipopolysaccharide to the outer membrane of the cell.</text>
</comment>
<dbReference type="PANTHER" id="PTHR30372">
    <property type="entry name" value="LIPID-A-DISACCHARIDE SYNTHASE"/>
    <property type="match status" value="1"/>
</dbReference>
<dbReference type="AlphaFoldDB" id="A0A4Q0XX28"/>
<dbReference type="SUPFAM" id="SSF53756">
    <property type="entry name" value="UDP-Glycosyltransferase/glycogen phosphorylase"/>
    <property type="match status" value="1"/>
</dbReference>
<evidence type="ECO:0000256" key="10">
    <source>
        <dbReference type="NCBIfam" id="TIGR00215"/>
    </source>
</evidence>
<keyword evidence="7" id="KW-0808">Transferase</keyword>
<protein>
    <recommendedName>
        <fullName evidence="3 10">Lipid-A-disaccharide synthase</fullName>
        <ecNumber evidence="2 10">2.4.1.182</ecNumber>
    </recommendedName>
</protein>
<keyword evidence="12" id="KW-1185">Reference proteome</keyword>
<dbReference type="EMBL" id="PDKO01000019">
    <property type="protein sequence ID" value="RXJ61224.1"/>
    <property type="molecule type" value="Genomic_DNA"/>
</dbReference>
<proteinExistence type="predicted"/>
<dbReference type="Proteomes" id="UP000290191">
    <property type="component" value="Unassembled WGS sequence"/>
</dbReference>
<organism evidence="11 12">
    <name type="scientific">Halarcobacter anaerophilus</name>
    <dbReference type="NCBI Taxonomy" id="877500"/>
    <lineage>
        <taxon>Bacteria</taxon>
        <taxon>Pseudomonadati</taxon>
        <taxon>Campylobacterota</taxon>
        <taxon>Epsilonproteobacteria</taxon>
        <taxon>Campylobacterales</taxon>
        <taxon>Arcobacteraceae</taxon>
        <taxon>Halarcobacter</taxon>
    </lineage>
</organism>
<dbReference type="GO" id="GO:0008915">
    <property type="term" value="F:lipid-A-disaccharide synthase activity"/>
    <property type="evidence" value="ECO:0007669"/>
    <property type="project" value="UniProtKB-UniRule"/>
</dbReference>
<dbReference type="GO" id="GO:0016020">
    <property type="term" value="C:membrane"/>
    <property type="evidence" value="ECO:0007669"/>
    <property type="project" value="GOC"/>
</dbReference>
<evidence type="ECO:0000256" key="5">
    <source>
        <dbReference type="ARBA" id="ARBA00022556"/>
    </source>
</evidence>
<evidence type="ECO:0000256" key="2">
    <source>
        <dbReference type="ARBA" id="ARBA00012687"/>
    </source>
</evidence>
<evidence type="ECO:0000256" key="8">
    <source>
        <dbReference type="ARBA" id="ARBA00023098"/>
    </source>
</evidence>
<comment type="catalytic activity">
    <reaction evidence="9">
        <text>a lipid X + a UDP-2-N,3-O-bis[(3R)-3-hydroxyacyl]-alpha-D-glucosamine = a lipid A disaccharide + UDP + H(+)</text>
        <dbReference type="Rhea" id="RHEA:67828"/>
        <dbReference type="ChEBI" id="CHEBI:15378"/>
        <dbReference type="ChEBI" id="CHEBI:58223"/>
        <dbReference type="ChEBI" id="CHEBI:137748"/>
        <dbReference type="ChEBI" id="CHEBI:176338"/>
        <dbReference type="ChEBI" id="CHEBI:176343"/>
        <dbReference type="EC" id="2.4.1.182"/>
    </reaction>
</comment>
<gene>
    <name evidence="11" type="ORF">CRV06_14510</name>
</gene>
<dbReference type="GO" id="GO:0005543">
    <property type="term" value="F:phospholipid binding"/>
    <property type="evidence" value="ECO:0007669"/>
    <property type="project" value="TreeGrafter"/>
</dbReference>
<evidence type="ECO:0000256" key="7">
    <source>
        <dbReference type="ARBA" id="ARBA00022679"/>
    </source>
</evidence>
<sequence length="347" mass="40331">MKLLVCAMETSSNIHLKELIKHLNKDIQLVGVFDKELGTPAYDLTKLAIMGFVDALKKLRFFFQLRDEMVKLAKECDKVLLMDSSGFNLPLAKKIKETYPEKEIIYYILPQAWAWKKKRVLKLEKYCDKLCSILPFESEIYNDKNKITYVGHPLLDEIKEYKTTLEKSDKIVYMPGSRKTEIINHMPVFRELSKKITDKKHILVVPSKFEEEYIKKIYGDISNFEISKDAHKSLKEAEFGFICSGTATLEAAIIGTPFVLSYIAKKLDYFIGRKFVKLPYIGLANIFFEKMGKKAIHKEFLQEDVTVENLLTEYNNMNRENYLKNSQILREYLKNGSSENVAEIIQN</sequence>
<dbReference type="PANTHER" id="PTHR30372:SF4">
    <property type="entry name" value="LIPID-A-DISACCHARIDE SYNTHASE, MITOCHONDRIAL-RELATED"/>
    <property type="match status" value="1"/>
</dbReference>
<evidence type="ECO:0000256" key="3">
    <source>
        <dbReference type="ARBA" id="ARBA00020902"/>
    </source>
</evidence>
<keyword evidence="8" id="KW-0443">Lipid metabolism</keyword>
<evidence type="ECO:0000256" key="1">
    <source>
        <dbReference type="ARBA" id="ARBA00002056"/>
    </source>
</evidence>
<evidence type="ECO:0000256" key="4">
    <source>
        <dbReference type="ARBA" id="ARBA00022516"/>
    </source>
</evidence>
<reference evidence="11 12" key="1">
    <citation type="submission" date="2017-10" db="EMBL/GenBank/DDBJ databases">
        <title>Genomics of the genus Arcobacter.</title>
        <authorList>
            <person name="Perez-Cataluna A."/>
            <person name="Figueras M.J."/>
        </authorList>
    </citation>
    <scope>NUCLEOTIDE SEQUENCE [LARGE SCALE GENOMIC DNA]</scope>
    <source>
        <strain evidence="11 12">DSM 24636</strain>
    </source>
</reference>
<dbReference type="Pfam" id="PF02684">
    <property type="entry name" value="LpxB"/>
    <property type="match status" value="1"/>
</dbReference>
<keyword evidence="4" id="KW-0444">Lipid biosynthesis</keyword>
<accession>A0A4Q0XX28</accession>
<comment type="caution">
    <text evidence="11">The sequence shown here is derived from an EMBL/GenBank/DDBJ whole genome shotgun (WGS) entry which is preliminary data.</text>
</comment>
<dbReference type="RefSeq" id="WP_129083032.1">
    <property type="nucleotide sequence ID" value="NZ_CP041070.1"/>
</dbReference>
<keyword evidence="5" id="KW-0441">Lipid A biosynthesis</keyword>
<evidence type="ECO:0000313" key="11">
    <source>
        <dbReference type="EMBL" id="RXJ61224.1"/>
    </source>
</evidence>
<dbReference type="EC" id="2.4.1.182" evidence="2 10"/>
<keyword evidence="6" id="KW-0328">Glycosyltransferase</keyword>
<evidence type="ECO:0000256" key="9">
    <source>
        <dbReference type="ARBA" id="ARBA00048975"/>
    </source>
</evidence>
<dbReference type="STRING" id="877500.GCA_000935065_03287"/>
<dbReference type="GO" id="GO:0009245">
    <property type="term" value="P:lipid A biosynthetic process"/>
    <property type="evidence" value="ECO:0007669"/>
    <property type="project" value="UniProtKB-UniRule"/>
</dbReference>
<evidence type="ECO:0000313" key="12">
    <source>
        <dbReference type="Proteomes" id="UP000290191"/>
    </source>
</evidence>
<dbReference type="OrthoDB" id="9801642at2"/>
<evidence type="ECO:0000256" key="6">
    <source>
        <dbReference type="ARBA" id="ARBA00022676"/>
    </source>
</evidence>
<name>A0A4Q0XX28_9BACT</name>